<keyword evidence="4" id="KW-1185">Reference proteome</keyword>
<dbReference type="STRING" id="2594813.A0A395M7K3"/>
<feature type="region of interest" description="Disordered" evidence="1">
    <location>
        <begin position="662"/>
        <end position="702"/>
    </location>
</feature>
<gene>
    <name evidence="3" type="ORF">FIE12Z_11913</name>
</gene>
<evidence type="ECO:0000256" key="1">
    <source>
        <dbReference type="SAM" id="MobiDB-lite"/>
    </source>
</evidence>
<name>A0A395M7K3_9HYPO</name>
<dbReference type="Gene3D" id="3.30.710.10">
    <property type="entry name" value="Potassium Channel Kv1.1, Chain A"/>
    <property type="match status" value="1"/>
</dbReference>
<feature type="compositionally biased region" description="Polar residues" evidence="1">
    <location>
        <begin position="685"/>
        <end position="694"/>
    </location>
</feature>
<dbReference type="InterPro" id="IPR000210">
    <property type="entry name" value="BTB/POZ_dom"/>
</dbReference>
<dbReference type="Proteomes" id="UP000265631">
    <property type="component" value="Unassembled WGS sequence"/>
</dbReference>
<sequence length="790" mass="85823">MEAQDPTGFGPNLKRFYNNKDLSDAIIRCGDREFFFLAIRSISSNSLAVHGRYESIEGVIDIVDFDISLVEAMVYFMYHLDYDVLSEQSVMAFHATVYQIADKYDVQSLTQHACTQFSTAVVKLEGWDKDEFAGVIDLVWSTTPPNDRGLRDVVATTSHKNLAALMEKESFIDELTANGPFAVEVIRLQRKGLGSIHRYHWGFGNIRRYYCDKSSKMPFDFKAYDQKCQGLTLEELQREWQHYTRLISGAATSTAVSGCAIPLTLGVSTIGVAMAAPAIHNARKKREIIERHLNRLNSTHQTRKRDVLGSMAVSGTIGVVTLGVGTMGAEAVATAGAEHGIQSIVANETAIKIVSHAALDGAGMMVEHKHTDHLKKKDAKKAFQKAGVFQAVQDAKAAEAGYTVQQYPNSGQYVVAGPSQALPMPPPPYSAAVGQAPVQPTYPMTPNGYPQDFKAQPVAQPVTYLAPQPTGPQQIYDYSQQQQVPVSYAPSPMPSANGQIFSPPQTPAIQYPPQQQASLQPQPVVASYTPTSTAQPFNMSAMQQALPTAPAPATSYQLPLQQYAPMSPTQDYVAQSPPAQILGAPQAGYCPPAAVGYISPPPATPSGYPPSVILSPQQSVPAVQMSPPIEPNGVVQNPQQVMQPHTGYQPPVQTQTQVHAGYLTPQPNNNYQAPLPIDPNRRDSVISTQSFTPQPYNPQHYGPISQQEQVYNASAPPVTNTPMPAPQAVPPPMQYQMPPTPLPTGSTIPQYDNKGSYFPAQPQTPQATGGTQPAYQPQYYPPPSPMPVTQ</sequence>
<feature type="compositionally biased region" description="Pro residues" evidence="1">
    <location>
        <begin position="779"/>
        <end position="790"/>
    </location>
</feature>
<feature type="compositionally biased region" description="Pro residues" evidence="1">
    <location>
        <begin position="723"/>
        <end position="742"/>
    </location>
</feature>
<accession>A0A395M7K3</accession>
<dbReference type="InterPro" id="IPR011333">
    <property type="entry name" value="SKP1/BTB/POZ_sf"/>
</dbReference>
<protein>
    <recommendedName>
        <fullName evidence="2">BTB domain-containing protein</fullName>
    </recommendedName>
</protein>
<dbReference type="PANTHER" id="PTHR47843">
    <property type="entry name" value="BTB DOMAIN-CONTAINING PROTEIN-RELATED"/>
    <property type="match status" value="1"/>
</dbReference>
<feature type="region of interest" description="Disordered" evidence="1">
    <location>
        <begin position="714"/>
        <end position="790"/>
    </location>
</feature>
<dbReference type="PANTHER" id="PTHR47843:SF5">
    <property type="entry name" value="BTB_POZ DOMAIN PROTEIN"/>
    <property type="match status" value="1"/>
</dbReference>
<organism evidence="3 4">
    <name type="scientific">Fusarium flagelliforme</name>
    <dbReference type="NCBI Taxonomy" id="2675880"/>
    <lineage>
        <taxon>Eukaryota</taxon>
        <taxon>Fungi</taxon>
        <taxon>Dikarya</taxon>
        <taxon>Ascomycota</taxon>
        <taxon>Pezizomycotina</taxon>
        <taxon>Sordariomycetes</taxon>
        <taxon>Hypocreomycetidae</taxon>
        <taxon>Hypocreales</taxon>
        <taxon>Nectriaceae</taxon>
        <taxon>Fusarium</taxon>
        <taxon>Fusarium incarnatum-equiseti species complex</taxon>
    </lineage>
</organism>
<dbReference type="EMBL" id="PXXK01000498">
    <property type="protein sequence ID" value="RFN43851.1"/>
    <property type="molecule type" value="Genomic_DNA"/>
</dbReference>
<dbReference type="Pfam" id="PF00651">
    <property type="entry name" value="BTB"/>
    <property type="match status" value="1"/>
</dbReference>
<reference evidence="3 4" key="1">
    <citation type="journal article" date="2018" name="PLoS Pathog.">
        <title>Evolution of structural diversity of trichothecenes, a family of toxins produced by plant pathogenic and entomopathogenic fungi.</title>
        <authorList>
            <person name="Proctor R.H."/>
            <person name="McCormick S.P."/>
            <person name="Kim H.S."/>
            <person name="Cardoza R.E."/>
            <person name="Stanley A.M."/>
            <person name="Lindo L."/>
            <person name="Kelly A."/>
            <person name="Brown D.W."/>
            <person name="Lee T."/>
            <person name="Vaughan M.M."/>
            <person name="Alexander N.J."/>
            <person name="Busman M."/>
            <person name="Gutierrez S."/>
        </authorList>
    </citation>
    <scope>NUCLEOTIDE SEQUENCE [LARGE SCALE GENOMIC DNA]</scope>
    <source>
        <strain evidence="3 4">NRRL 13405</strain>
    </source>
</reference>
<evidence type="ECO:0000313" key="3">
    <source>
        <dbReference type="EMBL" id="RFN43851.1"/>
    </source>
</evidence>
<evidence type="ECO:0000313" key="4">
    <source>
        <dbReference type="Proteomes" id="UP000265631"/>
    </source>
</evidence>
<dbReference type="SUPFAM" id="SSF54695">
    <property type="entry name" value="POZ domain"/>
    <property type="match status" value="1"/>
</dbReference>
<evidence type="ECO:0000259" key="2">
    <source>
        <dbReference type="Pfam" id="PF00651"/>
    </source>
</evidence>
<feature type="domain" description="BTB" evidence="2">
    <location>
        <begin position="14"/>
        <end position="116"/>
    </location>
</feature>
<comment type="caution">
    <text evidence="3">The sequence shown here is derived from an EMBL/GenBank/DDBJ whole genome shotgun (WGS) entry which is preliminary data.</text>
</comment>
<dbReference type="AlphaFoldDB" id="A0A395M7K3"/>
<proteinExistence type="predicted"/>
<feature type="compositionally biased region" description="Low complexity" evidence="1">
    <location>
        <begin position="759"/>
        <end position="778"/>
    </location>
</feature>